<evidence type="ECO:0000313" key="2">
    <source>
        <dbReference type="Proteomes" id="UP001162992"/>
    </source>
</evidence>
<comment type="caution">
    <text evidence="1">The sequence shown here is derived from an EMBL/GenBank/DDBJ whole genome shotgun (WGS) entry which is preliminary data.</text>
</comment>
<proteinExistence type="predicted"/>
<evidence type="ECO:0000313" key="1">
    <source>
        <dbReference type="EMBL" id="KAJ7523969.1"/>
    </source>
</evidence>
<gene>
    <name evidence="1" type="ORF">O6H91_18G071000</name>
</gene>
<organism evidence="1 2">
    <name type="scientific">Diphasiastrum complanatum</name>
    <name type="common">Issler's clubmoss</name>
    <name type="synonym">Lycopodium complanatum</name>
    <dbReference type="NCBI Taxonomy" id="34168"/>
    <lineage>
        <taxon>Eukaryota</taxon>
        <taxon>Viridiplantae</taxon>
        <taxon>Streptophyta</taxon>
        <taxon>Embryophyta</taxon>
        <taxon>Tracheophyta</taxon>
        <taxon>Lycopodiopsida</taxon>
        <taxon>Lycopodiales</taxon>
        <taxon>Lycopodiaceae</taxon>
        <taxon>Lycopodioideae</taxon>
        <taxon>Diphasiastrum</taxon>
    </lineage>
</organism>
<sequence>MFHHQRHKEEEEDVPSSGYEQDEYRTKKAEYGEDYERQESYGSQDNPAGYRRESNQENYGRNDGYTKGYNEDSREERGEKFKEEEAKQKKYERLAEAEALGTGGFALYEGHEVKKDPENAGRHRLEEEIAGAGAAGGAGFGLFEHHQKKNSEEEEEELEGKKKHGWFG</sequence>
<reference evidence="2" key="1">
    <citation type="journal article" date="2024" name="Proc. Natl. Acad. Sci. U.S.A.">
        <title>Extraordinary preservation of gene collinearity over three hundred million years revealed in homosporous lycophytes.</title>
        <authorList>
            <person name="Li C."/>
            <person name="Wickell D."/>
            <person name="Kuo L.Y."/>
            <person name="Chen X."/>
            <person name="Nie B."/>
            <person name="Liao X."/>
            <person name="Peng D."/>
            <person name="Ji J."/>
            <person name="Jenkins J."/>
            <person name="Williams M."/>
            <person name="Shu S."/>
            <person name="Plott C."/>
            <person name="Barry K."/>
            <person name="Rajasekar S."/>
            <person name="Grimwood J."/>
            <person name="Han X."/>
            <person name="Sun S."/>
            <person name="Hou Z."/>
            <person name="He W."/>
            <person name="Dai G."/>
            <person name="Sun C."/>
            <person name="Schmutz J."/>
            <person name="Leebens-Mack J.H."/>
            <person name="Li F.W."/>
            <person name="Wang L."/>
        </authorList>
    </citation>
    <scope>NUCLEOTIDE SEQUENCE [LARGE SCALE GENOMIC DNA]</scope>
    <source>
        <strain evidence="2">cv. PW_Plant_1</strain>
    </source>
</reference>
<name>A0ACC2B2H5_DIPCM</name>
<dbReference type="EMBL" id="CM055109">
    <property type="protein sequence ID" value="KAJ7523969.1"/>
    <property type="molecule type" value="Genomic_DNA"/>
</dbReference>
<keyword evidence="2" id="KW-1185">Reference proteome</keyword>
<accession>A0ACC2B2H5</accession>
<dbReference type="Proteomes" id="UP001162992">
    <property type="component" value="Chromosome 18"/>
</dbReference>
<protein>
    <submittedName>
        <fullName evidence="1">Uncharacterized protein</fullName>
    </submittedName>
</protein>